<keyword evidence="5" id="KW-0812">Transmembrane</keyword>
<dbReference type="EMBL" id="ML742071">
    <property type="protein sequence ID" value="KAE8151458.1"/>
    <property type="molecule type" value="Genomic_DNA"/>
</dbReference>
<protein>
    <recommendedName>
        <fullName evidence="6">FAD-binding domain-containing protein</fullName>
    </recommendedName>
</protein>
<evidence type="ECO:0000256" key="5">
    <source>
        <dbReference type="SAM" id="Phobius"/>
    </source>
</evidence>
<dbReference type="Pfam" id="PF01494">
    <property type="entry name" value="FAD_binding_3"/>
    <property type="match status" value="1"/>
</dbReference>
<dbReference type="InterPro" id="IPR002938">
    <property type="entry name" value="FAD-bd"/>
</dbReference>
<accession>A0A5N6TYK6</accession>
<gene>
    <name evidence="7" type="ORF">BDV25DRAFT_138877</name>
</gene>
<evidence type="ECO:0000313" key="8">
    <source>
        <dbReference type="Proteomes" id="UP000325780"/>
    </source>
</evidence>
<dbReference type="GO" id="GO:0004497">
    <property type="term" value="F:monooxygenase activity"/>
    <property type="evidence" value="ECO:0007669"/>
    <property type="project" value="InterPro"/>
</dbReference>
<reference evidence="7 8" key="1">
    <citation type="submission" date="2019-04" db="EMBL/GenBank/DDBJ databases">
        <title>Friends and foes A comparative genomics study of 23 Aspergillus species from section Flavi.</title>
        <authorList>
            <consortium name="DOE Joint Genome Institute"/>
            <person name="Kjaerbolling I."/>
            <person name="Vesth T."/>
            <person name="Frisvad J.C."/>
            <person name="Nybo J.L."/>
            <person name="Theobald S."/>
            <person name="Kildgaard S."/>
            <person name="Isbrandt T."/>
            <person name="Kuo A."/>
            <person name="Sato A."/>
            <person name="Lyhne E.K."/>
            <person name="Kogle M.E."/>
            <person name="Wiebenga A."/>
            <person name="Kun R.S."/>
            <person name="Lubbers R.J."/>
            <person name="Makela M.R."/>
            <person name="Barry K."/>
            <person name="Chovatia M."/>
            <person name="Clum A."/>
            <person name="Daum C."/>
            <person name="Haridas S."/>
            <person name="He G."/>
            <person name="LaButti K."/>
            <person name="Lipzen A."/>
            <person name="Mondo S."/>
            <person name="Riley R."/>
            <person name="Salamov A."/>
            <person name="Simmons B.A."/>
            <person name="Magnuson J.K."/>
            <person name="Henrissat B."/>
            <person name="Mortensen U.H."/>
            <person name="Larsen T.O."/>
            <person name="Devries R.P."/>
            <person name="Grigoriev I.V."/>
            <person name="Machida M."/>
            <person name="Baker S.E."/>
            <person name="Andersen M.R."/>
        </authorList>
    </citation>
    <scope>NUCLEOTIDE SEQUENCE [LARGE SCALE GENOMIC DNA]</scope>
    <source>
        <strain evidence="7 8">IBT 18842</strain>
    </source>
</reference>
<dbReference type="AlphaFoldDB" id="A0A5N6TYK6"/>
<organism evidence="7 8">
    <name type="scientific">Aspergillus avenaceus</name>
    <dbReference type="NCBI Taxonomy" id="36643"/>
    <lineage>
        <taxon>Eukaryota</taxon>
        <taxon>Fungi</taxon>
        <taxon>Dikarya</taxon>
        <taxon>Ascomycota</taxon>
        <taxon>Pezizomycotina</taxon>
        <taxon>Eurotiomycetes</taxon>
        <taxon>Eurotiomycetidae</taxon>
        <taxon>Eurotiales</taxon>
        <taxon>Aspergillaceae</taxon>
        <taxon>Aspergillus</taxon>
        <taxon>Aspergillus subgen. Circumdati</taxon>
    </lineage>
</organism>
<dbReference type="Proteomes" id="UP000325780">
    <property type="component" value="Unassembled WGS sequence"/>
</dbReference>
<dbReference type="Gene3D" id="3.50.50.60">
    <property type="entry name" value="FAD/NAD(P)-binding domain"/>
    <property type="match status" value="1"/>
</dbReference>
<dbReference type="InterPro" id="IPR050562">
    <property type="entry name" value="FAD_mOase_fung"/>
</dbReference>
<dbReference type="InterPro" id="IPR036188">
    <property type="entry name" value="FAD/NAD-bd_sf"/>
</dbReference>
<feature type="transmembrane region" description="Helical" evidence="5">
    <location>
        <begin position="626"/>
        <end position="650"/>
    </location>
</feature>
<feature type="transmembrane region" description="Helical" evidence="5">
    <location>
        <begin position="585"/>
        <end position="605"/>
    </location>
</feature>
<dbReference type="SUPFAM" id="SSF51905">
    <property type="entry name" value="FAD/NAD(P)-binding domain"/>
    <property type="match status" value="1"/>
</dbReference>
<dbReference type="PANTHER" id="PTHR47356">
    <property type="entry name" value="FAD-DEPENDENT MONOOXYGENASE ASQG-RELATED"/>
    <property type="match status" value="1"/>
</dbReference>
<evidence type="ECO:0000256" key="3">
    <source>
        <dbReference type="ARBA" id="ARBA00022827"/>
    </source>
</evidence>
<feature type="transmembrane region" description="Helical" evidence="5">
    <location>
        <begin position="444"/>
        <end position="461"/>
    </location>
</feature>
<evidence type="ECO:0000259" key="6">
    <source>
        <dbReference type="Pfam" id="PF01494"/>
    </source>
</evidence>
<name>A0A5N6TYK6_ASPAV</name>
<keyword evidence="8" id="KW-1185">Reference proteome</keyword>
<feature type="domain" description="FAD-binding" evidence="6">
    <location>
        <begin position="4"/>
        <end position="336"/>
    </location>
</feature>
<keyword evidence="5" id="KW-0472">Membrane</keyword>
<sequence>MSDFTVLIVGGSIAGLTLANILELYNINYVVLEKYPTLPSQFGAGIAIWPHSMFVLDQIGMSEKLESISCIVEALEHFGPGGVPLHSPLHFGRLVEDLSGYPPMFFDRCELIQALYDNLKDKAKIHMSKEVVTVKDSDPLVRVTTKDGSVFTGDVVVGADGVHSQTRAEMWATADAEGVGYAIVCTYKCLGGVAHHPNRTANSYAQKTSYKNHSYLTQPGKRGNWYLFILVRNSQKTVGCSIPKYTTEDKLAVLEEYGNDLIIKGMSLNDVHRTFSASFLVPLEEYLFKRCFYKRCILIGDSFHKASILNPTTGQGANLAIEEAAILADSFKTLLESKTQLDRQRIEAVFSSFEWTQRARVEVLISDAHNIQRLEALENPILEFIQMQMAKRLDLTLISVAFTAALCPGHILEHLPRPLRSGIVALDQDVLAQPQRRSRAATNLWILSMTLLFGLSIIHSFPSQKPILISDNALGAYTFALNISINAIWTVESFRPGSSVSLLVSAYPYVIASTVLGWEFVFPIYAICYISQSRKREFYYPNPRAIDLKAAERLPIALLIAYSLPAISIVIPHETRIRGTPITEGLAGAAHIAFPFLVSLAYTRLRKNAPNAEIIKSLYGVQDMPYLVKFYNVLIVGTTSCHIVHLYPVIRQLLRLGMAQNGSMWCGTSTPLMLSITILVWCVFTVWNLHRVNVSQTPVPVALIWILLGIIFLGPATTMVWIWKQREALLEKSRQRK</sequence>
<feature type="transmembrane region" description="Helical" evidence="5">
    <location>
        <begin position="701"/>
        <end position="723"/>
    </location>
</feature>
<dbReference type="PANTHER" id="PTHR47356:SF2">
    <property type="entry name" value="FAD-BINDING DOMAIN-CONTAINING PROTEIN-RELATED"/>
    <property type="match status" value="1"/>
</dbReference>
<proteinExistence type="inferred from homology"/>
<feature type="transmembrane region" description="Helical" evidence="5">
    <location>
        <begin position="473"/>
        <end position="489"/>
    </location>
</feature>
<keyword evidence="5" id="KW-1133">Transmembrane helix</keyword>
<evidence type="ECO:0000256" key="2">
    <source>
        <dbReference type="ARBA" id="ARBA00022630"/>
    </source>
</evidence>
<keyword evidence="2" id="KW-0285">Flavoprotein</keyword>
<feature type="transmembrane region" description="Helical" evidence="5">
    <location>
        <begin position="670"/>
        <end position="689"/>
    </location>
</feature>
<comment type="similarity">
    <text evidence="1">Belongs to the paxM FAD-dependent monooxygenase family.</text>
</comment>
<evidence type="ECO:0000256" key="4">
    <source>
        <dbReference type="ARBA" id="ARBA00023002"/>
    </source>
</evidence>
<dbReference type="PRINTS" id="PR00420">
    <property type="entry name" value="RNGMNOXGNASE"/>
</dbReference>
<dbReference type="OrthoDB" id="10029326at2759"/>
<keyword evidence="3" id="KW-0274">FAD</keyword>
<feature type="transmembrane region" description="Helical" evidence="5">
    <location>
        <begin position="509"/>
        <end position="530"/>
    </location>
</feature>
<evidence type="ECO:0000256" key="1">
    <source>
        <dbReference type="ARBA" id="ARBA00007992"/>
    </source>
</evidence>
<feature type="transmembrane region" description="Helical" evidence="5">
    <location>
        <begin position="554"/>
        <end position="573"/>
    </location>
</feature>
<evidence type="ECO:0000313" key="7">
    <source>
        <dbReference type="EMBL" id="KAE8151458.1"/>
    </source>
</evidence>
<keyword evidence="4" id="KW-0560">Oxidoreductase</keyword>
<dbReference type="GO" id="GO:0071949">
    <property type="term" value="F:FAD binding"/>
    <property type="evidence" value="ECO:0007669"/>
    <property type="project" value="InterPro"/>
</dbReference>